<dbReference type="OrthoDB" id="9777694at2"/>
<sequence length="355" mass="42869">MENSILNRQELYHLVWDQPISKLAKKFKIEPKRLKDICIENEIPLPNRGYWSKVRFNKKVDKTPLPKIENDHYPINLKTRKFRTDYHKRAFELEQRKDLKFKVPGRIVTYHPMVRATKKLLENIDNSKEKLKFWQVSQEHNLLPIHTDSILRSRALRFMDTLIRLVEAMGHTIRFEYSSCHVAMFGQKAEINLRQKVYRIREKDESGWSMESWEQSNKLEFQVGPSFNHKRWIDTDKRKLEECLPEIIAWIEKDCKYWHDLRAQQAIEENKRLLDEQKLAAIKEEQELEQAKIDQLFTDAEIWDKALLLERYVNEMEKQAILENQMNKNIEDYIAWAKKVIIRLNPIKDKKWLKQ</sequence>
<dbReference type="AlphaFoldDB" id="A0A1G9LDW5"/>
<dbReference type="Proteomes" id="UP000199440">
    <property type="component" value="Unassembled WGS sequence"/>
</dbReference>
<feature type="coiled-coil region" evidence="1">
    <location>
        <begin position="267"/>
        <end position="294"/>
    </location>
</feature>
<evidence type="ECO:0000256" key="1">
    <source>
        <dbReference type="SAM" id="Coils"/>
    </source>
</evidence>
<dbReference type="STRING" id="192904.SAMN04488514_10223"/>
<keyword evidence="1" id="KW-0175">Coiled coil</keyword>
<gene>
    <name evidence="2" type="ORF">SAMN04488514_10223</name>
</gene>
<evidence type="ECO:0000313" key="3">
    <source>
        <dbReference type="Proteomes" id="UP000199440"/>
    </source>
</evidence>
<protein>
    <submittedName>
        <fullName evidence="2">Uncharacterized protein</fullName>
    </submittedName>
</protein>
<name>A0A1G9LDW5_9FLAO</name>
<accession>A0A1G9LDW5</accession>
<dbReference type="RefSeq" id="WP_089886305.1">
    <property type="nucleotide sequence ID" value="NZ_FNGV01000002.1"/>
</dbReference>
<evidence type="ECO:0000313" key="2">
    <source>
        <dbReference type="EMBL" id="SDL60074.1"/>
    </source>
</evidence>
<dbReference type="EMBL" id="FNGV01000002">
    <property type="protein sequence ID" value="SDL60074.1"/>
    <property type="molecule type" value="Genomic_DNA"/>
</dbReference>
<reference evidence="2 3" key="1">
    <citation type="submission" date="2016-10" db="EMBL/GenBank/DDBJ databases">
        <authorList>
            <person name="de Groot N.N."/>
        </authorList>
    </citation>
    <scope>NUCLEOTIDE SEQUENCE [LARGE SCALE GENOMIC DNA]</scope>
    <source>
        <strain evidence="2 3">DSM 19886</strain>
    </source>
</reference>
<organism evidence="2 3">
    <name type="scientific">Kriegella aquimaris</name>
    <dbReference type="NCBI Taxonomy" id="192904"/>
    <lineage>
        <taxon>Bacteria</taxon>
        <taxon>Pseudomonadati</taxon>
        <taxon>Bacteroidota</taxon>
        <taxon>Flavobacteriia</taxon>
        <taxon>Flavobacteriales</taxon>
        <taxon>Flavobacteriaceae</taxon>
        <taxon>Kriegella</taxon>
    </lineage>
</organism>
<proteinExistence type="predicted"/>
<keyword evidence="3" id="KW-1185">Reference proteome</keyword>